<dbReference type="GO" id="GO:0004190">
    <property type="term" value="F:aspartic-type endopeptidase activity"/>
    <property type="evidence" value="ECO:0007669"/>
    <property type="project" value="UniProtKB-KW"/>
</dbReference>
<keyword evidence="3" id="KW-1185">Reference proteome</keyword>
<dbReference type="Gene3D" id="2.40.70.10">
    <property type="entry name" value="Acid Proteases"/>
    <property type="match status" value="1"/>
</dbReference>
<comment type="caution">
    <text evidence="2">The sequence shown here is derived from an EMBL/GenBank/DDBJ whole genome shotgun (WGS) entry which is preliminary data.</text>
</comment>
<dbReference type="Proteomes" id="UP000603453">
    <property type="component" value="Unassembled WGS sequence"/>
</dbReference>
<dbReference type="SUPFAM" id="SSF50630">
    <property type="entry name" value="Acid proteases"/>
    <property type="match status" value="1"/>
</dbReference>
<evidence type="ECO:0008006" key="4">
    <source>
        <dbReference type="Google" id="ProtNLM"/>
    </source>
</evidence>
<evidence type="ECO:0000313" key="3">
    <source>
        <dbReference type="Proteomes" id="UP000603453"/>
    </source>
</evidence>
<dbReference type="InterPro" id="IPR001969">
    <property type="entry name" value="Aspartic_peptidase_AS"/>
</dbReference>
<protein>
    <recommendedName>
        <fullName evidence="4">Retropepsins domain-containing protein</fullName>
    </recommendedName>
</protein>
<dbReference type="EMBL" id="JAEPRD010000018">
    <property type="protein sequence ID" value="KAG2208645.1"/>
    <property type="molecule type" value="Genomic_DNA"/>
</dbReference>
<keyword evidence="1" id="KW-0378">Hydrolase</keyword>
<keyword evidence="1" id="KW-0645">Protease</keyword>
<reference evidence="2" key="1">
    <citation type="submission" date="2020-12" db="EMBL/GenBank/DDBJ databases">
        <title>Metabolic potential, ecology and presence of endohyphal bacteria is reflected in genomic diversity of Mucoromycotina.</title>
        <authorList>
            <person name="Muszewska A."/>
            <person name="Okrasinska A."/>
            <person name="Steczkiewicz K."/>
            <person name="Drgas O."/>
            <person name="Orlowska M."/>
            <person name="Perlinska-Lenart U."/>
            <person name="Aleksandrzak-Piekarczyk T."/>
            <person name="Szatraj K."/>
            <person name="Zielenkiewicz U."/>
            <person name="Pilsyk S."/>
            <person name="Malc E."/>
            <person name="Mieczkowski P."/>
            <person name="Kruszewska J.S."/>
            <person name="Biernat P."/>
            <person name="Pawlowska J."/>
        </authorList>
    </citation>
    <scope>NUCLEOTIDE SEQUENCE</scope>
    <source>
        <strain evidence="2">WA0000017839</strain>
    </source>
</reference>
<dbReference type="CDD" id="cd00303">
    <property type="entry name" value="retropepsin_like"/>
    <property type="match status" value="1"/>
</dbReference>
<dbReference type="GO" id="GO:0006508">
    <property type="term" value="P:proteolysis"/>
    <property type="evidence" value="ECO:0007669"/>
    <property type="project" value="InterPro"/>
</dbReference>
<dbReference type="AlphaFoldDB" id="A0A8H7RDS7"/>
<name>A0A8H7RDS7_9FUNG</name>
<organism evidence="2 3">
    <name type="scientific">Mucor saturninus</name>
    <dbReference type="NCBI Taxonomy" id="64648"/>
    <lineage>
        <taxon>Eukaryota</taxon>
        <taxon>Fungi</taxon>
        <taxon>Fungi incertae sedis</taxon>
        <taxon>Mucoromycota</taxon>
        <taxon>Mucoromycotina</taxon>
        <taxon>Mucoromycetes</taxon>
        <taxon>Mucorales</taxon>
        <taxon>Mucorineae</taxon>
        <taxon>Mucoraceae</taxon>
        <taxon>Mucor</taxon>
    </lineage>
</organism>
<sequence length="167" mass="18902">MGKLYNKNIQVLIDSGASENYVSPHVIQNEQELIPVFDRKVETAGGEVAEIKYKVNLKVDLNGYSSTITAYVFPIKFDLILGRSWLKQENPTTNWDTDIWSINQGSTLLKPQKNTYHNHSPLTSISDLSYLISHKQADRFLKKGANGFLLCIRDVKPQNDMATNNTD</sequence>
<evidence type="ECO:0000313" key="2">
    <source>
        <dbReference type="EMBL" id="KAG2208645.1"/>
    </source>
</evidence>
<keyword evidence="1" id="KW-0064">Aspartyl protease</keyword>
<accession>A0A8H7RDS7</accession>
<gene>
    <name evidence="2" type="ORF">INT47_007743</name>
</gene>
<dbReference type="OrthoDB" id="2290219at2759"/>
<evidence type="ECO:0000256" key="1">
    <source>
        <dbReference type="ARBA" id="ARBA00022750"/>
    </source>
</evidence>
<dbReference type="InterPro" id="IPR021109">
    <property type="entry name" value="Peptidase_aspartic_dom_sf"/>
</dbReference>
<proteinExistence type="predicted"/>
<dbReference type="PROSITE" id="PS00141">
    <property type="entry name" value="ASP_PROTEASE"/>
    <property type="match status" value="1"/>
</dbReference>